<dbReference type="FunFam" id="2.10.25.10:FF:000038">
    <property type="entry name" value="Fibrillin 2"/>
    <property type="match status" value="2"/>
</dbReference>
<dbReference type="GO" id="GO:0016020">
    <property type="term" value="C:membrane"/>
    <property type="evidence" value="ECO:0007669"/>
    <property type="project" value="UniProtKB-SubCell"/>
</dbReference>
<feature type="domain" description="EGF-like" evidence="12">
    <location>
        <begin position="80"/>
        <end position="118"/>
    </location>
</feature>
<comment type="subcellular location">
    <subcellularLocation>
        <location evidence="1">Membrane</location>
        <topology evidence="1">Single-pass type I membrane protein</topology>
    </subcellularLocation>
</comment>
<dbReference type="FunFam" id="2.10.25.10:FF:000202">
    <property type="entry name" value="Multiple epidermal growth factor-like domains 8"/>
    <property type="match status" value="1"/>
</dbReference>
<evidence type="ECO:0000256" key="4">
    <source>
        <dbReference type="ARBA" id="ARBA00022729"/>
    </source>
</evidence>
<keyword evidence="4" id="KW-0732">Signal</keyword>
<comment type="caution">
    <text evidence="11">Lacks conserved residue(s) required for the propagation of feature annotation.</text>
</comment>
<keyword evidence="6" id="KW-0106">Calcium</keyword>
<dbReference type="GeneTree" id="ENSGT00940000164251"/>
<dbReference type="GO" id="GO:0005509">
    <property type="term" value="F:calcium ion binding"/>
    <property type="evidence" value="ECO:0007669"/>
    <property type="project" value="InterPro"/>
</dbReference>
<keyword evidence="7" id="KW-1133">Transmembrane helix</keyword>
<reference evidence="13" key="1">
    <citation type="submission" date="2025-08" db="UniProtKB">
        <authorList>
            <consortium name="Ensembl"/>
        </authorList>
    </citation>
    <scope>IDENTIFICATION</scope>
</reference>
<dbReference type="SUPFAM" id="SSF57196">
    <property type="entry name" value="EGF/Laminin"/>
    <property type="match status" value="1"/>
</dbReference>
<dbReference type="GO" id="GO:0048731">
    <property type="term" value="P:system development"/>
    <property type="evidence" value="ECO:0007669"/>
    <property type="project" value="UniProtKB-ARBA"/>
</dbReference>
<feature type="domain" description="EGF-like" evidence="12">
    <location>
        <begin position="28"/>
        <end position="69"/>
    </location>
</feature>
<keyword evidence="2 11" id="KW-0245">EGF-like domain</keyword>
<evidence type="ECO:0000256" key="5">
    <source>
        <dbReference type="ARBA" id="ARBA00022737"/>
    </source>
</evidence>
<dbReference type="CDD" id="cd00054">
    <property type="entry name" value="EGF_CA"/>
    <property type="match status" value="4"/>
</dbReference>
<proteinExistence type="predicted"/>
<evidence type="ECO:0000256" key="1">
    <source>
        <dbReference type="ARBA" id="ARBA00004479"/>
    </source>
</evidence>
<dbReference type="GO" id="GO:0030855">
    <property type="term" value="P:epithelial cell differentiation"/>
    <property type="evidence" value="ECO:0007669"/>
    <property type="project" value="UniProtKB-ARBA"/>
</dbReference>
<dbReference type="SUPFAM" id="SSF57184">
    <property type="entry name" value="Growth factor receptor domain"/>
    <property type="match status" value="1"/>
</dbReference>
<dbReference type="Ensembl" id="ENSAPOT00000004344.1">
    <property type="protein sequence ID" value="ENSAPOP00000007790.1"/>
    <property type="gene ID" value="ENSAPOG00000009834.1"/>
</dbReference>
<dbReference type="PROSITE" id="PS00010">
    <property type="entry name" value="ASX_HYDROXYL"/>
    <property type="match status" value="4"/>
</dbReference>
<dbReference type="SMART" id="SM00181">
    <property type="entry name" value="EGF"/>
    <property type="match status" value="4"/>
</dbReference>
<dbReference type="InterPro" id="IPR009030">
    <property type="entry name" value="Growth_fac_rcpt_cys_sf"/>
</dbReference>
<evidence type="ECO:0000256" key="2">
    <source>
        <dbReference type="ARBA" id="ARBA00022536"/>
    </source>
</evidence>
<dbReference type="InterPro" id="IPR000152">
    <property type="entry name" value="EGF-type_Asp/Asn_hydroxyl_site"/>
</dbReference>
<dbReference type="InterPro" id="IPR049883">
    <property type="entry name" value="NOTCH1_EGF-like"/>
</dbReference>
<reference evidence="13" key="2">
    <citation type="submission" date="2025-09" db="UniProtKB">
        <authorList>
            <consortium name="Ensembl"/>
        </authorList>
    </citation>
    <scope>IDENTIFICATION</scope>
</reference>
<dbReference type="PANTHER" id="PTHR24039:SF28">
    <property type="entry name" value="EGF-LIKE DOMAIN-CONTAINING PROTEIN"/>
    <property type="match status" value="1"/>
</dbReference>
<sequence length="236" mass="25276">MEATCAFVIPDFPASVTCFILNGSECQDMDECHDPDDTPCPENSFCNNTVGSFFCMCSPGYKPISLVCTNLPGERQACIDTNECYYSPCHPLARCWNTPGSYLCQCPTGFTGNGSWCKDVDECVALPTPCHPLAQCHNTPGSFVCVCKEGFMSVGTLCVDIDECLQTDGQCPSVATCINYVGGFQCSCNHGWDATSENEHGKGGCVDVDECVSLLPCPGQSSCVNLPGSHASENWC</sequence>
<evidence type="ECO:0000259" key="12">
    <source>
        <dbReference type="PROSITE" id="PS50026"/>
    </source>
</evidence>
<dbReference type="PROSITE" id="PS01187">
    <property type="entry name" value="EGF_CA"/>
    <property type="match status" value="1"/>
</dbReference>
<keyword evidence="9" id="KW-1015">Disulfide bond</keyword>
<evidence type="ECO:0000256" key="7">
    <source>
        <dbReference type="ARBA" id="ARBA00022989"/>
    </source>
</evidence>
<keyword evidence="3" id="KW-0812">Transmembrane</keyword>
<evidence type="ECO:0000313" key="14">
    <source>
        <dbReference type="Proteomes" id="UP000257200"/>
    </source>
</evidence>
<accession>A0A3Q1FLS7</accession>
<dbReference type="InterPro" id="IPR000742">
    <property type="entry name" value="EGF"/>
</dbReference>
<dbReference type="PROSITE" id="PS50026">
    <property type="entry name" value="EGF_3"/>
    <property type="match status" value="4"/>
</dbReference>
<keyword evidence="14" id="KW-1185">Reference proteome</keyword>
<dbReference type="Proteomes" id="UP000257200">
    <property type="component" value="Unplaced"/>
</dbReference>
<dbReference type="PANTHER" id="PTHR24039">
    <property type="entry name" value="FIBRILLIN-RELATED"/>
    <property type="match status" value="1"/>
</dbReference>
<dbReference type="InterPro" id="IPR001881">
    <property type="entry name" value="EGF-like_Ca-bd_dom"/>
</dbReference>
<dbReference type="AlphaFoldDB" id="A0A3Q1FLS7"/>
<dbReference type="STRING" id="80966.ENSAPOP00000007790"/>
<evidence type="ECO:0000256" key="8">
    <source>
        <dbReference type="ARBA" id="ARBA00023136"/>
    </source>
</evidence>
<dbReference type="InterPro" id="IPR024731">
    <property type="entry name" value="NELL2-like_EGF"/>
</dbReference>
<dbReference type="Pfam" id="PF12947">
    <property type="entry name" value="EGF_3"/>
    <property type="match status" value="1"/>
</dbReference>
<dbReference type="FunFam" id="2.10.25.10:FF:000506">
    <property type="entry name" value="Adhesion G protein-coupled receptor E1"/>
    <property type="match status" value="1"/>
</dbReference>
<organism evidence="13 14">
    <name type="scientific">Acanthochromis polyacanthus</name>
    <name type="common">spiny chromis</name>
    <dbReference type="NCBI Taxonomy" id="80966"/>
    <lineage>
        <taxon>Eukaryota</taxon>
        <taxon>Metazoa</taxon>
        <taxon>Chordata</taxon>
        <taxon>Craniata</taxon>
        <taxon>Vertebrata</taxon>
        <taxon>Euteleostomi</taxon>
        <taxon>Actinopterygii</taxon>
        <taxon>Neopterygii</taxon>
        <taxon>Teleostei</taxon>
        <taxon>Neoteleostei</taxon>
        <taxon>Acanthomorphata</taxon>
        <taxon>Ovalentaria</taxon>
        <taxon>Pomacentridae</taxon>
        <taxon>Acanthochromis</taxon>
    </lineage>
</organism>
<keyword evidence="8" id="KW-0472">Membrane</keyword>
<keyword evidence="10" id="KW-0325">Glycoprotein</keyword>
<name>A0A3Q1FLS7_9TELE</name>
<dbReference type="Gene3D" id="2.10.25.10">
    <property type="entry name" value="Laminin"/>
    <property type="match status" value="4"/>
</dbReference>
<evidence type="ECO:0000256" key="11">
    <source>
        <dbReference type="PROSITE-ProRule" id="PRU00076"/>
    </source>
</evidence>
<dbReference type="SMART" id="SM00179">
    <property type="entry name" value="EGF_CA"/>
    <property type="match status" value="5"/>
</dbReference>
<dbReference type="Pfam" id="PF07645">
    <property type="entry name" value="EGF_CA"/>
    <property type="match status" value="4"/>
</dbReference>
<protein>
    <recommendedName>
        <fullName evidence="12">EGF-like domain-containing protein</fullName>
    </recommendedName>
</protein>
<feature type="domain" description="EGF-like" evidence="12">
    <location>
        <begin position="160"/>
        <end position="197"/>
    </location>
</feature>
<evidence type="ECO:0000256" key="3">
    <source>
        <dbReference type="ARBA" id="ARBA00022692"/>
    </source>
</evidence>
<dbReference type="GO" id="GO:0048513">
    <property type="term" value="P:animal organ development"/>
    <property type="evidence" value="ECO:0007669"/>
    <property type="project" value="UniProtKB-ARBA"/>
</dbReference>
<dbReference type="PROSITE" id="PS01186">
    <property type="entry name" value="EGF_2"/>
    <property type="match status" value="3"/>
</dbReference>
<dbReference type="InterPro" id="IPR018097">
    <property type="entry name" value="EGF_Ca-bd_CS"/>
</dbReference>
<feature type="domain" description="EGF-like" evidence="12">
    <location>
        <begin position="119"/>
        <end position="159"/>
    </location>
</feature>
<dbReference type="InParanoid" id="A0A3Q1FLS7"/>
<keyword evidence="5" id="KW-0677">Repeat</keyword>
<evidence type="ECO:0000256" key="9">
    <source>
        <dbReference type="ARBA" id="ARBA00023157"/>
    </source>
</evidence>
<evidence type="ECO:0000313" key="13">
    <source>
        <dbReference type="Ensembl" id="ENSAPOP00000007790.1"/>
    </source>
</evidence>
<evidence type="ECO:0000256" key="6">
    <source>
        <dbReference type="ARBA" id="ARBA00022837"/>
    </source>
</evidence>
<evidence type="ECO:0000256" key="10">
    <source>
        <dbReference type="ARBA" id="ARBA00023180"/>
    </source>
</evidence>